<reference evidence="9" key="1">
    <citation type="submission" date="2025-08" db="UniProtKB">
        <authorList>
            <consortium name="Ensembl"/>
        </authorList>
    </citation>
    <scope>IDENTIFICATION</scope>
</reference>
<dbReference type="PRINTS" id="PR00363">
    <property type="entry name" value="CYTOCHROMEB5"/>
</dbReference>
<dbReference type="InterPro" id="IPR001199">
    <property type="entry name" value="Cyt_B5-like_heme/steroid-bd"/>
</dbReference>
<keyword evidence="7" id="KW-0472">Membrane</keyword>
<accession>A0A8C5SUS1</accession>
<sequence length="94" mass="10587">ERINLEIRRNFLTLRAGCARGSCLVLTGRRLYDLSAFARLHPGGQQVLLERAGTDVSAALDGPPHRHSANARRWLQQYYLGELDAGRRFLNSEP</sequence>
<comment type="subcellular location">
    <subcellularLocation>
        <location evidence="1">Endoplasmic reticulum membrane</location>
        <topology evidence="1">Multi-pass membrane protein</topology>
    </subcellularLocation>
</comment>
<organism evidence="9 10">
    <name type="scientific">Laticauda laticaudata</name>
    <name type="common">Blue-ringed sea krait</name>
    <name type="synonym">Blue-lipped sea krait</name>
    <dbReference type="NCBI Taxonomy" id="8630"/>
    <lineage>
        <taxon>Eukaryota</taxon>
        <taxon>Metazoa</taxon>
        <taxon>Chordata</taxon>
        <taxon>Craniata</taxon>
        <taxon>Vertebrata</taxon>
        <taxon>Euteleostomi</taxon>
        <taxon>Lepidosauria</taxon>
        <taxon>Squamata</taxon>
        <taxon>Bifurcata</taxon>
        <taxon>Unidentata</taxon>
        <taxon>Episquamata</taxon>
        <taxon>Toxicofera</taxon>
        <taxon>Serpentes</taxon>
        <taxon>Colubroidea</taxon>
        <taxon>Elapidae</taxon>
        <taxon>Laticaudinae</taxon>
        <taxon>Laticauda</taxon>
    </lineage>
</organism>
<dbReference type="GO" id="GO:0080132">
    <property type="term" value="F:fatty acid 2-hydroxylase activity"/>
    <property type="evidence" value="ECO:0007669"/>
    <property type="project" value="InterPro"/>
</dbReference>
<evidence type="ECO:0000256" key="5">
    <source>
        <dbReference type="ARBA" id="ARBA00023002"/>
    </source>
</evidence>
<dbReference type="SMART" id="SM01117">
    <property type="entry name" value="Cyt-b5"/>
    <property type="match status" value="1"/>
</dbReference>
<dbReference type="PROSITE" id="PS50255">
    <property type="entry name" value="CYTOCHROME_B5_2"/>
    <property type="match status" value="1"/>
</dbReference>
<evidence type="ECO:0000256" key="3">
    <source>
        <dbReference type="ARBA" id="ARBA00022824"/>
    </source>
</evidence>
<dbReference type="GO" id="GO:0005789">
    <property type="term" value="C:endoplasmic reticulum membrane"/>
    <property type="evidence" value="ECO:0007669"/>
    <property type="project" value="UniProtKB-SubCell"/>
</dbReference>
<evidence type="ECO:0000259" key="8">
    <source>
        <dbReference type="PROSITE" id="PS50255"/>
    </source>
</evidence>
<keyword evidence="6" id="KW-0443">Lipid metabolism</keyword>
<proteinExistence type="predicted"/>
<evidence type="ECO:0000256" key="2">
    <source>
        <dbReference type="ARBA" id="ARBA00022692"/>
    </source>
</evidence>
<dbReference type="PANTHER" id="PTHR12863">
    <property type="entry name" value="FATTY ACID HYDROXYLASE"/>
    <property type="match status" value="1"/>
</dbReference>
<name>A0A8C5SUS1_LATLA</name>
<dbReference type="SUPFAM" id="SSF55856">
    <property type="entry name" value="Cytochrome b5-like heme/steroid binding domain"/>
    <property type="match status" value="1"/>
</dbReference>
<evidence type="ECO:0000313" key="10">
    <source>
        <dbReference type="Proteomes" id="UP000694406"/>
    </source>
</evidence>
<dbReference type="GO" id="GO:0006631">
    <property type="term" value="P:fatty acid metabolic process"/>
    <property type="evidence" value="ECO:0007669"/>
    <property type="project" value="TreeGrafter"/>
</dbReference>
<dbReference type="GeneTree" id="ENSGT01000000221122"/>
<reference evidence="9" key="2">
    <citation type="submission" date="2025-09" db="UniProtKB">
        <authorList>
            <consortium name="Ensembl"/>
        </authorList>
    </citation>
    <scope>IDENTIFICATION</scope>
</reference>
<evidence type="ECO:0000313" key="9">
    <source>
        <dbReference type="Ensembl" id="ENSLLTP00000021832.1"/>
    </source>
</evidence>
<keyword evidence="10" id="KW-1185">Reference proteome</keyword>
<keyword evidence="5" id="KW-0560">Oxidoreductase</keyword>
<keyword evidence="2" id="KW-0812">Transmembrane</keyword>
<dbReference type="AlphaFoldDB" id="A0A8C5SUS1"/>
<dbReference type="Proteomes" id="UP000694406">
    <property type="component" value="Unplaced"/>
</dbReference>
<keyword evidence="4" id="KW-1133">Transmembrane helix</keyword>
<evidence type="ECO:0000256" key="7">
    <source>
        <dbReference type="ARBA" id="ARBA00023136"/>
    </source>
</evidence>
<keyword evidence="3" id="KW-0256">Endoplasmic reticulum</keyword>
<evidence type="ECO:0000256" key="4">
    <source>
        <dbReference type="ARBA" id="ARBA00022989"/>
    </source>
</evidence>
<dbReference type="Gene3D" id="3.10.120.10">
    <property type="entry name" value="Cytochrome b5-like heme/steroid binding domain"/>
    <property type="match status" value="1"/>
</dbReference>
<dbReference type="PANTHER" id="PTHR12863:SF1">
    <property type="entry name" value="FATTY ACID 2-HYDROXYLASE"/>
    <property type="match status" value="1"/>
</dbReference>
<dbReference type="InterPro" id="IPR036400">
    <property type="entry name" value="Cyt_B5-like_heme/steroid_sf"/>
</dbReference>
<evidence type="ECO:0000256" key="6">
    <source>
        <dbReference type="ARBA" id="ARBA00023098"/>
    </source>
</evidence>
<feature type="domain" description="Cytochrome b5 heme-binding" evidence="8">
    <location>
        <begin position="24"/>
        <end position="84"/>
    </location>
</feature>
<evidence type="ECO:0000256" key="1">
    <source>
        <dbReference type="ARBA" id="ARBA00004477"/>
    </source>
</evidence>
<dbReference type="Pfam" id="PF00173">
    <property type="entry name" value="Cyt-b5"/>
    <property type="match status" value="1"/>
</dbReference>
<dbReference type="InterPro" id="IPR014430">
    <property type="entry name" value="Scs7"/>
</dbReference>
<protein>
    <recommendedName>
        <fullName evidence="8">Cytochrome b5 heme-binding domain-containing protein</fullName>
    </recommendedName>
</protein>
<dbReference type="Ensembl" id="ENSLLTT00000022643.1">
    <property type="protein sequence ID" value="ENSLLTP00000021832.1"/>
    <property type="gene ID" value="ENSLLTG00000016285.1"/>
</dbReference>